<reference evidence="3" key="1">
    <citation type="journal article" date="2020" name="Stud. Mycol.">
        <title>101 Dothideomycetes genomes: a test case for predicting lifestyles and emergence of pathogens.</title>
        <authorList>
            <person name="Haridas S."/>
            <person name="Albert R."/>
            <person name="Binder M."/>
            <person name="Bloem J."/>
            <person name="Labutti K."/>
            <person name="Salamov A."/>
            <person name="Andreopoulos B."/>
            <person name="Baker S."/>
            <person name="Barry K."/>
            <person name="Bills G."/>
            <person name="Bluhm B."/>
            <person name="Cannon C."/>
            <person name="Castanera R."/>
            <person name="Culley D."/>
            <person name="Daum C."/>
            <person name="Ezra D."/>
            <person name="Gonzalez J."/>
            <person name="Henrissat B."/>
            <person name="Kuo A."/>
            <person name="Liang C."/>
            <person name="Lipzen A."/>
            <person name="Lutzoni F."/>
            <person name="Magnuson J."/>
            <person name="Mondo S."/>
            <person name="Nolan M."/>
            <person name="Ohm R."/>
            <person name="Pangilinan J."/>
            <person name="Park H.-J."/>
            <person name="Ramirez L."/>
            <person name="Alfaro M."/>
            <person name="Sun H."/>
            <person name="Tritt A."/>
            <person name="Yoshinaga Y."/>
            <person name="Zwiers L.-H."/>
            <person name="Turgeon B."/>
            <person name="Goodwin S."/>
            <person name="Spatafora J."/>
            <person name="Crous P."/>
            <person name="Grigoriev I."/>
        </authorList>
    </citation>
    <scope>NUCLEOTIDE SEQUENCE</scope>
    <source>
        <strain evidence="3">CBS 130266</strain>
    </source>
</reference>
<dbReference type="AlphaFoldDB" id="A0A9P4NYY3"/>
<dbReference type="Gene3D" id="3.30.70.100">
    <property type="match status" value="1"/>
</dbReference>
<comment type="caution">
    <text evidence="3">The sequence shown here is derived from an EMBL/GenBank/DDBJ whole genome shotgun (WGS) entry which is preliminary data.</text>
</comment>
<proteinExistence type="inferred from homology"/>
<dbReference type="Pfam" id="PF07110">
    <property type="entry name" value="EthD"/>
    <property type="match status" value="1"/>
</dbReference>
<dbReference type="OrthoDB" id="3183782at2759"/>
<name>A0A9P4NYY3_9PEZI</name>
<evidence type="ECO:0000313" key="3">
    <source>
        <dbReference type="EMBL" id="KAF2435025.1"/>
    </source>
</evidence>
<comment type="similarity">
    <text evidence="1">Belongs to the tpcK family.</text>
</comment>
<dbReference type="GO" id="GO:0016491">
    <property type="term" value="F:oxidoreductase activity"/>
    <property type="evidence" value="ECO:0007669"/>
    <property type="project" value="InterPro"/>
</dbReference>
<keyword evidence="4" id="KW-1185">Reference proteome</keyword>
<evidence type="ECO:0000313" key="4">
    <source>
        <dbReference type="Proteomes" id="UP000800235"/>
    </source>
</evidence>
<organism evidence="3 4">
    <name type="scientific">Tothia fuscella</name>
    <dbReference type="NCBI Taxonomy" id="1048955"/>
    <lineage>
        <taxon>Eukaryota</taxon>
        <taxon>Fungi</taxon>
        <taxon>Dikarya</taxon>
        <taxon>Ascomycota</taxon>
        <taxon>Pezizomycotina</taxon>
        <taxon>Dothideomycetes</taxon>
        <taxon>Pleosporomycetidae</taxon>
        <taxon>Venturiales</taxon>
        <taxon>Cylindrosympodiaceae</taxon>
        <taxon>Tothia</taxon>
    </lineage>
</organism>
<dbReference type="EMBL" id="MU007014">
    <property type="protein sequence ID" value="KAF2435025.1"/>
    <property type="molecule type" value="Genomic_DNA"/>
</dbReference>
<dbReference type="InterPro" id="IPR009799">
    <property type="entry name" value="EthD_dom"/>
</dbReference>
<dbReference type="Proteomes" id="UP000800235">
    <property type="component" value="Unassembled WGS sequence"/>
</dbReference>
<protein>
    <recommendedName>
        <fullName evidence="2">EthD domain-containing protein</fullName>
    </recommendedName>
</protein>
<feature type="domain" description="EthD" evidence="2">
    <location>
        <begin position="24"/>
        <end position="121"/>
    </location>
</feature>
<evidence type="ECO:0000259" key="2">
    <source>
        <dbReference type="Pfam" id="PF07110"/>
    </source>
</evidence>
<dbReference type="SUPFAM" id="SSF54909">
    <property type="entry name" value="Dimeric alpha+beta barrel"/>
    <property type="match status" value="1"/>
</dbReference>
<dbReference type="InterPro" id="IPR011008">
    <property type="entry name" value="Dimeric_a/b-barrel"/>
</dbReference>
<gene>
    <name evidence="3" type="ORF">EJ08DRAFT_626312</name>
</gene>
<sequence length="177" mass="20117">MPHSRKPSTAAGDHIEVLMYLRRKPGMSREEFYKHWSTVHARKVGPWAEKHGIHTHGTIIPNNIGIHSPSEPITTTELIQPVKFDGIAIYEFTSLGTFEAGFSDEIYNKDIAPDKKNFLDVDGLGGGVVARFEGRVWTMVEKGRSKVKVEESDEMRVWNLLGKRQELLNMQDEAPFR</sequence>
<accession>A0A9P4NYY3</accession>
<evidence type="ECO:0000256" key="1">
    <source>
        <dbReference type="ARBA" id="ARBA00005986"/>
    </source>
</evidence>